<dbReference type="EMBL" id="CP035758">
    <property type="protein sequence ID" value="QBD83002.1"/>
    <property type="molecule type" value="Genomic_DNA"/>
</dbReference>
<protein>
    <submittedName>
        <fullName evidence="2">ABC transporter permease</fullName>
    </submittedName>
</protein>
<dbReference type="GO" id="GO:0005886">
    <property type="term" value="C:plasma membrane"/>
    <property type="evidence" value="ECO:0007669"/>
    <property type="project" value="UniProtKB-SubCell"/>
</dbReference>
<reference evidence="2 3" key="1">
    <citation type="submission" date="2019-01" db="EMBL/GenBank/DDBJ databases">
        <title>Ktedonosporobacter rubrisoli SCAWS-G2.</title>
        <authorList>
            <person name="Huang Y."/>
            <person name="Yan B."/>
        </authorList>
    </citation>
    <scope>NUCLEOTIDE SEQUENCE [LARGE SCALE GENOMIC DNA]</scope>
    <source>
        <strain evidence="2 3">SCAWS-G2</strain>
    </source>
</reference>
<evidence type="ECO:0000256" key="1">
    <source>
        <dbReference type="SAM" id="Phobius"/>
    </source>
</evidence>
<feature type="transmembrane region" description="Helical" evidence="1">
    <location>
        <begin position="222"/>
        <end position="245"/>
    </location>
</feature>
<dbReference type="Pfam" id="PF12679">
    <property type="entry name" value="ABC2_membrane_2"/>
    <property type="match status" value="1"/>
</dbReference>
<dbReference type="AlphaFoldDB" id="A0A4P6K4V6"/>
<feature type="transmembrane region" description="Helical" evidence="1">
    <location>
        <begin position="68"/>
        <end position="90"/>
    </location>
</feature>
<keyword evidence="1" id="KW-1133">Transmembrane helix</keyword>
<dbReference type="Proteomes" id="UP000290365">
    <property type="component" value="Chromosome"/>
</dbReference>
<accession>A0A4P6K4V6</accession>
<name>A0A4P6K4V6_KTERU</name>
<sequence length="250" mass="27079">MILKEVLQARWKVLIFAFLALVASAGNIVKFFYARYLQASGSAVAPIFQEMVHDPLVKDYPAFAWNHWFATNGPLVVILFAAVLGGGLIAEEARRGTIFFLLSKPISRTRLLLTKYAVSAGLLLAVSVMSSLVLALAGLTLGQPLAVLPLLLATGLLWLVALVPLGLALFFSILFSDALRPVVFSLLVMTAMLLLPFILPSGELWSLGRSWQEQQASLMGGFPLLASLICLIAALVPLLAAQLVFRKKAY</sequence>
<keyword evidence="1" id="KW-0812">Transmembrane</keyword>
<dbReference type="RefSeq" id="WP_129894070.1">
    <property type="nucleotide sequence ID" value="NZ_CP035758.1"/>
</dbReference>
<dbReference type="GO" id="GO:0140359">
    <property type="term" value="F:ABC-type transporter activity"/>
    <property type="evidence" value="ECO:0007669"/>
    <property type="project" value="InterPro"/>
</dbReference>
<keyword evidence="1" id="KW-0472">Membrane</keyword>
<dbReference type="PANTHER" id="PTHR37305:SF1">
    <property type="entry name" value="MEMBRANE PROTEIN"/>
    <property type="match status" value="1"/>
</dbReference>
<feature type="transmembrane region" description="Helical" evidence="1">
    <location>
        <begin position="182"/>
        <end position="202"/>
    </location>
</feature>
<proteinExistence type="predicted"/>
<feature type="transmembrane region" description="Helical" evidence="1">
    <location>
        <begin position="111"/>
        <end position="138"/>
    </location>
</feature>
<dbReference type="OrthoDB" id="9800309at2"/>
<evidence type="ECO:0000313" key="2">
    <source>
        <dbReference type="EMBL" id="QBD83002.1"/>
    </source>
</evidence>
<feature type="transmembrane region" description="Helical" evidence="1">
    <location>
        <begin position="150"/>
        <end position="175"/>
    </location>
</feature>
<gene>
    <name evidence="2" type="ORF">EPA93_46390</name>
</gene>
<keyword evidence="3" id="KW-1185">Reference proteome</keyword>
<dbReference type="KEGG" id="kbs:EPA93_46390"/>
<organism evidence="2 3">
    <name type="scientific">Ktedonosporobacter rubrisoli</name>
    <dbReference type="NCBI Taxonomy" id="2509675"/>
    <lineage>
        <taxon>Bacteria</taxon>
        <taxon>Bacillati</taxon>
        <taxon>Chloroflexota</taxon>
        <taxon>Ktedonobacteria</taxon>
        <taxon>Ktedonobacterales</taxon>
        <taxon>Ktedonosporobacteraceae</taxon>
        <taxon>Ktedonosporobacter</taxon>
    </lineage>
</organism>
<evidence type="ECO:0000313" key="3">
    <source>
        <dbReference type="Proteomes" id="UP000290365"/>
    </source>
</evidence>
<dbReference type="PANTHER" id="PTHR37305">
    <property type="entry name" value="INTEGRAL MEMBRANE PROTEIN-RELATED"/>
    <property type="match status" value="1"/>
</dbReference>